<accession>A0A1W1H4C2</accession>
<keyword evidence="1" id="KW-0472">Membrane</keyword>
<keyword evidence="1" id="KW-1133">Transmembrane helix</keyword>
<protein>
    <submittedName>
        <fullName evidence="2">Uncharacterized protein</fullName>
    </submittedName>
</protein>
<dbReference type="AlphaFoldDB" id="A0A1W1H4C2"/>
<proteinExistence type="predicted"/>
<evidence type="ECO:0000256" key="1">
    <source>
        <dbReference type="SAM" id="Phobius"/>
    </source>
</evidence>
<evidence type="ECO:0000313" key="3">
    <source>
        <dbReference type="Proteomes" id="UP000191133"/>
    </source>
</evidence>
<feature type="transmembrane region" description="Helical" evidence="1">
    <location>
        <begin position="62"/>
        <end position="85"/>
    </location>
</feature>
<sequence length="124" mass="13544">MKEELKNNVVANRHKRWSAFIFIGLVVAAFFGMLLTAFYKLFFGTYLVEAITAANNSWQWHVLVFLGVALVLLAAIPLSLSLAMVKMIGDGRQEESGSGVKTPSVELVKALADIFKAVASSIKP</sequence>
<dbReference type="EMBL" id="FWEU01000008">
    <property type="protein sequence ID" value="SLM26408.1"/>
    <property type="molecule type" value="Genomic_DNA"/>
</dbReference>
<organism evidence="2 3">
    <name type="scientific">Stenotrophomonas indicatrix</name>
    <dbReference type="NCBI Taxonomy" id="2045451"/>
    <lineage>
        <taxon>Bacteria</taxon>
        <taxon>Pseudomonadati</taxon>
        <taxon>Pseudomonadota</taxon>
        <taxon>Gammaproteobacteria</taxon>
        <taxon>Lysobacterales</taxon>
        <taxon>Lysobacteraceae</taxon>
        <taxon>Stenotrophomonas</taxon>
    </lineage>
</organism>
<dbReference type="Proteomes" id="UP000191133">
    <property type="component" value="Unassembled WGS sequence"/>
</dbReference>
<name>A0A1W1H4C2_9GAMM</name>
<keyword evidence="1" id="KW-0812">Transmembrane</keyword>
<gene>
    <name evidence="2" type="ORF">SAMN04488690_4177</name>
</gene>
<evidence type="ECO:0000313" key="2">
    <source>
        <dbReference type="EMBL" id="SLM26408.1"/>
    </source>
</evidence>
<feature type="transmembrane region" description="Helical" evidence="1">
    <location>
        <begin position="20"/>
        <end position="42"/>
    </location>
</feature>
<reference evidence="3" key="1">
    <citation type="submission" date="2016-10" db="EMBL/GenBank/DDBJ databases">
        <authorList>
            <person name="Varghese N."/>
        </authorList>
    </citation>
    <scope>NUCLEOTIDE SEQUENCE [LARGE SCALE GENOMIC DNA]</scope>
    <source>
        <strain evidence="3">92MFCol6.1</strain>
    </source>
</reference>